<keyword evidence="3" id="KW-0812">Transmembrane</keyword>
<evidence type="ECO:0000313" key="7">
    <source>
        <dbReference type="Proteomes" id="UP000198505"/>
    </source>
</evidence>
<reference evidence="7" key="1">
    <citation type="submission" date="2016-10" db="EMBL/GenBank/DDBJ databases">
        <authorList>
            <person name="Varghese N."/>
            <person name="Submissions S."/>
        </authorList>
    </citation>
    <scope>NUCLEOTIDE SEQUENCE [LARGE SCALE GENOMIC DNA]</scope>
    <source>
        <strain evidence="7">CGMCC 1.6495</strain>
    </source>
</reference>
<keyword evidence="3" id="KW-1133">Transmembrane helix</keyword>
<evidence type="ECO:0000313" key="6">
    <source>
        <dbReference type="EMBL" id="SER40816.1"/>
    </source>
</evidence>
<dbReference type="InterPro" id="IPR043128">
    <property type="entry name" value="Rev_trsase/Diguanyl_cyclase"/>
</dbReference>
<evidence type="ECO:0000259" key="5">
    <source>
        <dbReference type="PROSITE" id="PS50887"/>
    </source>
</evidence>
<dbReference type="SUPFAM" id="SSF141868">
    <property type="entry name" value="EAL domain-like"/>
    <property type="match status" value="1"/>
</dbReference>
<dbReference type="RefSeq" id="WP_092824071.1">
    <property type="nucleotide sequence ID" value="NZ_FOGS01000001.1"/>
</dbReference>
<keyword evidence="7" id="KW-1185">Reference proteome</keyword>
<dbReference type="FunFam" id="3.20.20.450:FF:000001">
    <property type="entry name" value="Cyclic di-GMP phosphodiesterase yahA"/>
    <property type="match status" value="1"/>
</dbReference>
<dbReference type="EC" id="3.1.4.52" evidence="1"/>
<dbReference type="SMART" id="SM00052">
    <property type="entry name" value="EAL"/>
    <property type="match status" value="1"/>
</dbReference>
<dbReference type="PROSITE" id="PS50887">
    <property type="entry name" value="GGDEF"/>
    <property type="match status" value="1"/>
</dbReference>
<keyword evidence="2" id="KW-0973">c-di-GMP</keyword>
<dbReference type="InterPro" id="IPR035919">
    <property type="entry name" value="EAL_sf"/>
</dbReference>
<dbReference type="PROSITE" id="PS50883">
    <property type="entry name" value="EAL"/>
    <property type="match status" value="1"/>
</dbReference>
<dbReference type="CDD" id="cd01948">
    <property type="entry name" value="EAL"/>
    <property type="match status" value="1"/>
</dbReference>
<dbReference type="InterPro" id="IPR052155">
    <property type="entry name" value="Biofilm_reg_signaling"/>
</dbReference>
<dbReference type="SUPFAM" id="SSF55073">
    <property type="entry name" value="Nucleotide cyclase"/>
    <property type="match status" value="1"/>
</dbReference>
<evidence type="ECO:0000259" key="4">
    <source>
        <dbReference type="PROSITE" id="PS50883"/>
    </source>
</evidence>
<dbReference type="InterPro" id="IPR000160">
    <property type="entry name" value="GGDEF_dom"/>
</dbReference>
<dbReference type="EMBL" id="FOGS01000001">
    <property type="protein sequence ID" value="SER40816.1"/>
    <property type="molecule type" value="Genomic_DNA"/>
</dbReference>
<dbReference type="Gene3D" id="3.30.70.270">
    <property type="match status" value="1"/>
</dbReference>
<proteinExistence type="predicted"/>
<feature type="transmembrane region" description="Helical" evidence="3">
    <location>
        <begin position="6"/>
        <end position="30"/>
    </location>
</feature>
<sequence>MKPTQSLIVFFLLPVLMFAVPAFVLGMLALNIAREQFLDSHQTQSEDLANLVEMATFERRLGALHERLSQVLAEADNDQLSAFDSYSEYSQIHLKLNEMGERIEHLASSGLVDGLHADSAETLLSAFQKYRRFIEMANEAATLNQTDISFFMQEAETNFNHFMILTQGTFETLTERASERHQQTFHTLSRSINTLAWVGLGLLGILVVAAVFAAWRINRRLVMVGDAILALSNTRQALPDFADIQRLSQRHRGPLKRIASALLSFRKTEQQRREAERKVHRLAYYDSLTQLPNWQLMKEHLHHSLDTNQRTETYGALLYLDVDDFKRINDSCGHRAGDSLLQEISRRLSALGVEGTTIGRIGGDEFVMIIDGLPADQLKAAEKAELLTEKLHHALGQPYLWEEKEHFLSTSIGVVLFGDAAYSVDNLFQYANAAAHLAKQSAPNGLRFYDPAVQAELEARTEMERDLRVAIERQEFVLVYQTQVDSTGRAIGAEALIRWQHPQQGFVSPGTFIPLAEETGLIVPIGQWVLEAACEQLVAWADDDSTAHLTLAVNVSAKQFQQPDFVDSVRCVLARTGALPQRLKLEITESTVIGNVDDTIARMHQLKALGISFAIDDFGTGYSSLQYLKRLPLDQIKIDQSFVRDLHKDADDMAIVQTIIAMGQALGLNVIAEGVETQEHWRHLNDRQCHAYQGYYFSKPASAVEMVKRSLAPPPMLN</sequence>
<dbReference type="Pfam" id="PF00990">
    <property type="entry name" value="GGDEF"/>
    <property type="match status" value="1"/>
</dbReference>
<dbReference type="Pfam" id="PF00563">
    <property type="entry name" value="EAL"/>
    <property type="match status" value="1"/>
</dbReference>
<dbReference type="PANTHER" id="PTHR44757:SF2">
    <property type="entry name" value="BIOFILM ARCHITECTURE MAINTENANCE PROTEIN MBAA"/>
    <property type="match status" value="1"/>
</dbReference>
<dbReference type="SMART" id="SM00267">
    <property type="entry name" value="GGDEF"/>
    <property type="match status" value="1"/>
</dbReference>
<keyword evidence="3" id="KW-0472">Membrane</keyword>
<gene>
    <name evidence="6" type="ORF">SAMN04487958_10111</name>
</gene>
<feature type="transmembrane region" description="Helical" evidence="3">
    <location>
        <begin position="195"/>
        <end position="215"/>
    </location>
</feature>
<dbReference type="NCBIfam" id="TIGR00254">
    <property type="entry name" value="GGDEF"/>
    <property type="match status" value="1"/>
</dbReference>
<dbReference type="GO" id="GO:0071111">
    <property type="term" value="F:cyclic-guanylate-specific phosphodiesterase activity"/>
    <property type="evidence" value="ECO:0007669"/>
    <property type="project" value="UniProtKB-EC"/>
</dbReference>
<dbReference type="AlphaFoldDB" id="A0A1H9NXV3"/>
<dbReference type="CDD" id="cd01949">
    <property type="entry name" value="GGDEF"/>
    <property type="match status" value="1"/>
</dbReference>
<evidence type="ECO:0000256" key="3">
    <source>
        <dbReference type="SAM" id="Phobius"/>
    </source>
</evidence>
<dbReference type="STRING" id="416874.SAMN04487958_10111"/>
<name>A0A1H9NXV3_9GAMM</name>
<dbReference type="InterPro" id="IPR001633">
    <property type="entry name" value="EAL_dom"/>
</dbReference>
<accession>A0A1H9NXV3</accession>
<dbReference type="Gene3D" id="3.20.20.450">
    <property type="entry name" value="EAL domain"/>
    <property type="match status" value="1"/>
</dbReference>
<protein>
    <recommendedName>
        <fullName evidence="1">cyclic-guanylate-specific phosphodiesterase</fullName>
        <ecNumber evidence="1">3.1.4.52</ecNumber>
    </recommendedName>
</protein>
<feature type="domain" description="GGDEF" evidence="5">
    <location>
        <begin position="313"/>
        <end position="451"/>
    </location>
</feature>
<dbReference type="PANTHER" id="PTHR44757">
    <property type="entry name" value="DIGUANYLATE CYCLASE DGCP"/>
    <property type="match status" value="1"/>
</dbReference>
<evidence type="ECO:0000256" key="2">
    <source>
        <dbReference type="ARBA" id="ARBA00022636"/>
    </source>
</evidence>
<evidence type="ECO:0000256" key="1">
    <source>
        <dbReference type="ARBA" id="ARBA00012282"/>
    </source>
</evidence>
<feature type="domain" description="EAL" evidence="4">
    <location>
        <begin position="460"/>
        <end position="714"/>
    </location>
</feature>
<organism evidence="6 7">
    <name type="scientific">Vreelandella subterranea</name>
    <dbReference type="NCBI Taxonomy" id="416874"/>
    <lineage>
        <taxon>Bacteria</taxon>
        <taxon>Pseudomonadati</taxon>
        <taxon>Pseudomonadota</taxon>
        <taxon>Gammaproteobacteria</taxon>
        <taxon>Oceanospirillales</taxon>
        <taxon>Halomonadaceae</taxon>
        <taxon>Vreelandella</taxon>
    </lineage>
</organism>
<dbReference type="Proteomes" id="UP000198505">
    <property type="component" value="Unassembled WGS sequence"/>
</dbReference>
<dbReference type="InterPro" id="IPR029787">
    <property type="entry name" value="Nucleotide_cyclase"/>
</dbReference>